<protein>
    <recommendedName>
        <fullName evidence="1">RQC domain-containing protein</fullName>
    </recommendedName>
</protein>
<dbReference type="Pfam" id="PF09382">
    <property type="entry name" value="RQC"/>
    <property type="match status" value="1"/>
</dbReference>
<dbReference type="EMBL" id="BASE01000046">
    <property type="protein sequence ID" value="GAM14108.1"/>
    <property type="molecule type" value="Genomic_DNA"/>
</dbReference>
<evidence type="ECO:0000313" key="2">
    <source>
        <dbReference type="EMBL" id="GAM14108.1"/>
    </source>
</evidence>
<dbReference type="GO" id="GO:0043138">
    <property type="term" value="F:3'-5' DNA helicase activity"/>
    <property type="evidence" value="ECO:0007669"/>
    <property type="project" value="InterPro"/>
</dbReference>
<dbReference type="GO" id="GO:0006260">
    <property type="term" value="P:DNA replication"/>
    <property type="evidence" value="ECO:0007669"/>
    <property type="project" value="InterPro"/>
</dbReference>
<sequence length="256" mass="29474">MNKNNTRNPLSEEELTTILLAANEIIMYGGKGLLGKILSGSKDKRIYTADLHHSPMYGAFADIKQKEVMEKVEWVLANGYLTTDEKLSLLMYTDKGWDFVKDELAESIYTEFALAAEFGRYEYVDFILGQHPELKMDLLDLIEKRDSKELIDILIEWLELENFKPIPERIREVLQKLDKGNSNKPQNTDESSPFEANKKWLMIPSDVRQLLVRNVFCGHCMDTVQIEKYVIKGFRDSVVLEGKCKNCGNDVVRVID</sequence>
<dbReference type="SUPFAM" id="SSF46785">
    <property type="entry name" value="Winged helix' DNA-binding domain"/>
    <property type="match status" value="1"/>
</dbReference>
<evidence type="ECO:0000313" key="3">
    <source>
        <dbReference type="Proteomes" id="UP000031014"/>
    </source>
</evidence>
<accession>A0A0A8X2E1</accession>
<dbReference type="InterPro" id="IPR036388">
    <property type="entry name" value="WH-like_DNA-bd_sf"/>
</dbReference>
<name>A0A0A8X2E1_MESS1</name>
<keyword evidence="3" id="KW-1185">Reference proteome</keyword>
<dbReference type="InterPro" id="IPR036390">
    <property type="entry name" value="WH_DNA-bd_sf"/>
</dbReference>
<dbReference type="Proteomes" id="UP000031014">
    <property type="component" value="Unassembled WGS sequence"/>
</dbReference>
<dbReference type="GO" id="GO:0006281">
    <property type="term" value="P:DNA repair"/>
    <property type="evidence" value="ECO:0007669"/>
    <property type="project" value="InterPro"/>
</dbReference>
<dbReference type="OrthoDB" id="2647637at2"/>
<feature type="domain" description="RQC" evidence="1">
    <location>
        <begin position="28"/>
        <end position="103"/>
    </location>
</feature>
<dbReference type="NCBIfam" id="NF041107">
    <property type="entry name" value="RQC_minor_1"/>
    <property type="match status" value="1"/>
</dbReference>
<dbReference type="STRING" id="1321606.SAMD00020551_2255"/>
<organism evidence="2 3">
    <name type="scientific">Mesobacillus selenatarsenatis (strain DSM 18680 / JCM 14380 / FERM P-15431 / SF-1)</name>
    <dbReference type="NCBI Taxonomy" id="1321606"/>
    <lineage>
        <taxon>Bacteria</taxon>
        <taxon>Bacillati</taxon>
        <taxon>Bacillota</taxon>
        <taxon>Bacilli</taxon>
        <taxon>Bacillales</taxon>
        <taxon>Bacillaceae</taxon>
        <taxon>Mesobacillus</taxon>
    </lineage>
</organism>
<evidence type="ECO:0000259" key="1">
    <source>
        <dbReference type="Pfam" id="PF09382"/>
    </source>
</evidence>
<reference evidence="2 3" key="1">
    <citation type="submission" date="2013-06" db="EMBL/GenBank/DDBJ databases">
        <title>Whole genome shotgun sequence of Bacillus selenatarsenatis SF-1.</title>
        <authorList>
            <person name="Kuroda M."/>
            <person name="Sei K."/>
            <person name="Yamashita M."/>
            <person name="Ike M."/>
        </authorList>
    </citation>
    <scope>NUCLEOTIDE SEQUENCE [LARGE SCALE GENOMIC DNA]</scope>
    <source>
        <strain evidence="2 3">SF-1</strain>
    </source>
</reference>
<proteinExistence type="predicted"/>
<dbReference type="Gene3D" id="1.10.10.10">
    <property type="entry name" value="Winged helix-like DNA-binding domain superfamily/Winged helix DNA-binding domain"/>
    <property type="match status" value="1"/>
</dbReference>
<dbReference type="AlphaFoldDB" id="A0A0A8X2E1"/>
<dbReference type="RefSeq" id="WP_041965898.1">
    <property type="nucleotide sequence ID" value="NZ_BASE01000046.1"/>
</dbReference>
<gene>
    <name evidence="2" type="ORF">SAMD00020551_2255</name>
</gene>
<comment type="caution">
    <text evidence="2">The sequence shown here is derived from an EMBL/GenBank/DDBJ whole genome shotgun (WGS) entry which is preliminary data.</text>
</comment>
<dbReference type="InterPro" id="IPR018982">
    <property type="entry name" value="RQC_domain"/>
</dbReference>